<gene>
    <name evidence="2" type="ORF">CUN60_08185</name>
</gene>
<evidence type="ECO:0000259" key="1">
    <source>
        <dbReference type="SMART" id="SM00421"/>
    </source>
</evidence>
<dbReference type="SMART" id="SM00421">
    <property type="entry name" value="HTH_LUXR"/>
    <property type="match status" value="1"/>
</dbReference>
<keyword evidence="3" id="KW-1185">Reference proteome</keyword>
<reference evidence="3" key="1">
    <citation type="submission" date="2017-11" db="EMBL/GenBank/DDBJ databases">
        <authorList>
            <person name="Chan K.G."/>
            <person name="Lee L.S."/>
        </authorList>
    </citation>
    <scope>NUCLEOTIDE SEQUENCE [LARGE SCALE GENOMIC DNA]</scope>
    <source>
        <strain evidence="3">DSM 100970</strain>
    </source>
</reference>
<accession>A0A2I7N730</accession>
<dbReference type="EMBL" id="CP024847">
    <property type="protein sequence ID" value="AUR52273.1"/>
    <property type="molecule type" value="Genomic_DNA"/>
</dbReference>
<dbReference type="SUPFAM" id="SSF46894">
    <property type="entry name" value="C-terminal effector domain of the bipartite response regulators"/>
    <property type="match status" value="1"/>
</dbReference>
<dbReference type="RefSeq" id="WP_102951569.1">
    <property type="nucleotide sequence ID" value="NZ_CP024847.1"/>
</dbReference>
<dbReference type="GO" id="GO:0003677">
    <property type="term" value="F:DNA binding"/>
    <property type="evidence" value="ECO:0007669"/>
    <property type="project" value="InterPro"/>
</dbReference>
<proteinExistence type="predicted"/>
<dbReference type="KEGG" id="nba:CUN60_08185"/>
<dbReference type="InterPro" id="IPR016032">
    <property type="entry name" value="Sig_transdc_resp-reg_C-effctor"/>
</dbReference>
<dbReference type="Proteomes" id="UP000236655">
    <property type="component" value="Chromosome"/>
</dbReference>
<evidence type="ECO:0000313" key="3">
    <source>
        <dbReference type="Proteomes" id="UP000236655"/>
    </source>
</evidence>
<name>A0A2I7N730_9NEIS</name>
<protein>
    <recommendedName>
        <fullName evidence="1">HTH luxR-type domain-containing protein</fullName>
    </recommendedName>
</protein>
<feature type="domain" description="HTH luxR-type" evidence="1">
    <location>
        <begin position="153"/>
        <end position="217"/>
    </location>
</feature>
<dbReference type="InterPro" id="IPR036388">
    <property type="entry name" value="WH-like_DNA-bd_sf"/>
</dbReference>
<dbReference type="GO" id="GO:0006355">
    <property type="term" value="P:regulation of DNA-templated transcription"/>
    <property type="evidence" value="ECO:0007669"/>
    <property type="project" value="InterPro"/>
</dbReference>
<dbReference type="Gene3D" id="1.10.10.10">
    <property type="entry name" value="Winged helix-like DNA-binding domain superfamily/Winged helix DNA-binding domain"/>
    <property type="match status" value="1"/>
</dbReference>
<dbReference type="InterPro" id="IPR000792">
    <property type="entry name" value="Tscrpt_reg_LuxR_C"/>
</dbReference>
<sequence length="245" mass="27915">MNNKKWLEYYIQCLQVVSADKAVAVYSFDFKFLYASELYLRLSGATTEIIGKRFQDSSAPGVELAGELYQISQIVNETGKKAKFILVYPSPIDQIKKCFRFETYRVYNPYNGEPICRVGEIYELNLEAVNQLFNVTNLVSNLNLSDLSNELNSVELSSREQEILFLLLLGKSYKEIASILMKVHKKPYSASTVSSITMRQLLPKFSAHSVRNMLAKVSQSRILTTIPPSLLFIENGIHLLEFTEE</sequence>
<organism evidence="2 3">
    <name type="scientific">Aquella oligotrophica</name>
    <dbReference type="NCBI Taxonomy" id="2067065"/>
    <lineage>
        <taxon>Bacteria</taxon>
        <taxon>Pseudomonadati</taxon>
        <taxon>Pseudomonadota</taxon>
        <taxon>Betaproteobacteria</taxon>
        <taxon>Neisseriales</taxon>
        <taxon>Neisseriaceae</taxon>
        <taxon>Aquella</taxon>
    </lineage>
</organism>
<evidence type="ECO:0000313" key="2">
    <source>
        <dbReference type="EMBL" id="AUR52273.1"/>
    </source>
</evidence>
<dbReference type="AlphaFoldDB" id="A0A2I7N730"/>